<accession>A0A814TB28</accession>
<dbReference type="GO" id="GO:0005743">
    <property type="term" value="C:mitochondrial inner membrane"/>
    <property type="evidence" value="ECO:0007669"/>
    <property type="project" value="TreeGrafter"/>
</dbReference>
<dbReference type="FunFam" id="1.20.1560.10:FF:000215">
    <property type="entry name" value="ABC transporter B family member 4"/>
    <property type="match status" value="1"/>
</dbReference>
<evidence type="ECO:0000256" key="1">
    <source>
        <dbReference type="ARBA" id="ARBA00004127"/>
    </source>
</evidence>
<dbReference type="CDD" id="cd18572">
    <property type="entry name" value="ABC_6TM_TAP"/>
    <property type="match status" value="1"/>
</dbReference>
<dbReference type="InterPro" id="IPR003593">
    <property type="entry name" value="AAA+_ATPase"/>
</dbReference>
<dbReference type="InterPro" id="IPR036640">
    <property type="entry name" value="ABC1_TM_sf"/>
</dbReference>
<feature type="domain" description="ABC transmembrane type-1" evidence="13">
    <location>
        <begin position="295"/>
        <end position="576"/>
    </location>
</feature>
<evidence type="ECO:0000256" key="10">
    <source>
        <dbReference type="ARBA" id="ARBA00023136"/>
    </source>
</evidence>
<dbReference type="PROSITE" id="PS00211">
    <property type="entry name" value="ABC_TRANSPORTER_1"/>
    <property type="match status" value="2"/>
</dbReference>
<sequence>MSWYHILRLIPTIYAILIIITITCIFTRGFTNIHLNLIDKLYSFDYPRTYVELYFLMLFDSFVLIFSSFVIFLIMSWYHILRLIPTIYAILIIITITCIFTRGFTNIHLNLIDKLYSFDYPRTYVELYFLMLFDSFVLIFSSFVIFLFKCCQRFKYFRVVLIIFQLITYVYSLSKFLVFYEWTNVRNATSPYQFDRFDYLAIIFIPLFALGGIFIWIIFFRIINIKHTDPERQLLINEPTRSYTEETDPLLVEIEDGSTRSTKNENKDLKIQIKETSGLWWRIIKLGKQEWKLYIIGFCSLLIAASTEMFQPYFSGQIISCVVDKNWHKFLTNIFWYLGISVIFVITSGLRGFIFSITLTNLIQRLRDTVFTRILKQDVEFFDETKTGEITSRLASDITTVSEAVSLNLNIFLRSTVQTIGTIIMMLVLSWNLFLLVLITGPLAFGTGKLYGDLMANQQKKVQDALAESNSLAEEAIATIRTVKSFANEDEEIRLFHKKNDLVRKFSIRQALYYFGYLWNGQILIVLLNLGTLAYGGHLAMNNRLSVSNFVSFILYQQRLGDALDAINGVYADLMKASGASVKLFEYIDRIPKITNNGIEKPNQFQGRIEFKNVSFAFPNRKNDKVLKNISFTVQPGEQVALVGPSGSGKTTCISLLEHFYEADEGEILIDGIPVQNYDYKFYHEKVSLVSQEPVLHARSIRDNIQYGLVEKKPQEEIELVSQMANAHLFISQFQCKYDTECGERGVQMAGGQKQRIALARALIRSPNVLLLDEATSALDAEAEAQVQEAIARTVIGRTVLVIAHRLSTIRNANKILVLQYGEIVEEGTHIDLMRKREHFYEADEGEILIDGIPVQNYDYKFYHEKVSLVSQEPVLHARSIRDNIQYGLIEKKPQEEIELVSQTANAHLFISQFQCKYDTECGERGVQMAGGQKQRIALARALIRSPNVLLLDEATSALDAEAEAQVQEAIARTVIGRTVLVIAHRLSTIRNANKILVLQYGEIVEEGTHIDLMRKRGLYYQLVQEAIARTVIGRTVLVIAHRLSTIRNANKILVLQYGEIVEEGTHIDLMRKRGLYYQLVKRQTEQNEIEIKDHSIHHHNNNNTTMLIDVPLTDKKYSTSFNAKDSI</sequence>
<dbReference type="InterPro" id="IPR027417">
    <property type="entry name" value="P-loop_NTPase"/>
</dbReference>
<evidence type="ECO:0000256" key="3">
    <source>
        <dbReference type="ARBA" id="ARBA00022448"/>
    </source>
</evidence>
<dbReference type="SMART" id="SM00382">
    <property type="entry name" value="AAA"/>
    <property type="match status" value="2"/>
</dbReference>
<dbReference type="InterPro" id="IPR039421">
    <property type="entry name" value="Type_1_exporter"/>
</dbReference>
<dbReference type="GO" id="GO:0090374">
    <property type="term" value="P:oligopeptide export from mitochondrion"/>
    <property type="evidence" value="ECO:0007669"/>
    <property type="project" value="TreeGrafter"/>
</dbReference>
<dbReference type="EMBL" id="CAJNON010000272">
    <property type="protein sequence ID" value="CAF1159380.1"/>
    <property type="molecule type" value="Genomic_DNA"/>
</dbReference>
<evidence type="ECO:0000256" key="4">
    <source>
        <dbReference type="ARBA" id="ARBA00022692"/>
    </source>
</evidence>
<evidence type="ECO:0000259" key="13">
    <source>
        <dbReference type="PROSITE" id="PS50929"/>
    </source>
</evidence>
<dbReference type="InterPro" id="IPR011527">
    <property type="entry name" value="ABC1_TM_dom"/>
</dbReference>
<keyword evidence="5" id="KW-0547">Nucleotide-binding</keyword>
<dbReference type="GO" id="GO:0012505">
    <property type="term" value="C:endomembrane system"/>
    <property type="evidence" value="ECO:0007669"/>
    <property type="project" value="UniProtKB-SubCell"/>
</dbReference>
<dbReference type="Gene3D" id="3.40.50.300">
    <property type="entry name" value="P-loop containing nucleotide triphosphate hydrolases"/>
    <property type="match status" value="3"/>
</dbReference>
<evidence type="ECO:0000256" key="9">
    <source>
        <dbReference type="ARBA" id="ARBA00022989"/>
    </source>
</evidence>
<protein>
    <submittedName>
        <fullName evidence="14">Uncharacterized protein</fullName>
    </submittedName>
</protein>
<feature type="domain" description="ABC transporter" evidence="12">
    <location>
        <begin position="609"/>
        <end position="846"/>
    </location>
</feature>
<dbReference type="FunFam" id="3.40.50.300:FF:000604">
    <property type="entry name" value="ABC transporter B family member 28"/>
    <property type="match status" value="1"/>
</dbReference>
<keyword evidence="6" id="KW-0067">ATP-binding</keyword>
<keyword evidence="8" id="KW-1278">Translocase</keyword>
<keyword evidence="10 11" id="KW-0472">Membrane</keyword>
<keyword evidence="7" id="KW-0653">Protein transport</keyword>
<dbReference type="InterPro" id="IPR003439">
    <property type="entry name" value="ABC_transporter-like_ATP-bd"/>
</dbReference>
<dbReference type="Gene3D" id="1.20.1560.10">
    <property type="entry name" value="ABC transporter type 1, transmembrane domain"/>
    <property type="match status" value="1"/>
</dbReference>
<dbReference type="Proteomes" id="UP000663891">
    <property type="component" value="Unassembled WGS sequence"/>
</dbReference>
<evidence type="ECO:0000256" key="11">
    <source>
        <dbReference type="SAM" id="Phobius"/>
    </source>
</evidence>
<keyword evidence="9 11" id="KW-1133">Transmembrane helix</keyword>
<evidence type="ECO:0000313" key="15">
    <source>
        <dbReference type="Proteomes" id="UP000663891"/>
    </source>
</evidence>
<comment type="similarity">
    <text evidence="2">Belongs to the ABC transporter superfamily. ABCB family. MHC peptide exporter (TC 3.A.1.209) subfamily.</text>
</comment>
<feature type="transmembrane region" description="Helical" evidence="11">
    <location>
        <begin position="293"/>
        <end position="314"/>
    </location>
</feature>
<evidence type="ECO:0000256" key="7">
    <source>
        <dbReference type="ARBA" id="ARBA00022856"/>
    </source>
</evidence>
<feature type="transmembrane region" description="Helical" evidence="11">
    <location>
        <begin position="127"/>
        <end position="148"/>
    </location>
</feature>
<dbReference type="PROSITE" id="PS50893">
    <property type="entry name" value="ABC_TRANSPORTER_2"/>
    <property type="match status" value="2"/>
</dbReference>
<feature type="transmembrane region" description="Helical" evidence="11">
    <location>
        <begin position="53"/>
        <end position="75"/>
    </location>
</feature>
<dbReference type="PANTHER" id="PTHR43394">
    <property type="entry name" value="ATP-DEPENDENT PERMEASE MDL1, MITOCHONDRIAL"/>
    <property type="match status" value="1"/>
</dbReference>
<evidence type="ECO:0000256" key="8">
    <source>
        <dbReference type="ARBA" id="ARBA00022967"/>
    </source>
</evidence>
<dbReference type="GO" id="GO:0016887">
    <property type="term" value="F:ATP hydrolysis activity"/>
    <property type="evidence" value="ECO:0007669"/>
    <property type="project" value="InterPro"/>
</dbReference>
<dbReference type="SUPFAM" id="SSF90123">
    <property type="entry name" value="ABC transporter transmembrane region"/>
    <property type="match status" value="1"/>
</dbReference>
<evidence type="ECO:0000256" key="2">
    <source>
        <dbReference type="ARBA" id="ARBA00006493"/>
    </source>
</evidence>
<feature type="transmembrane region" description="Helical" evidence="11">
    <location>
        <begin position="423"/>
        <end position="445"/>
    </location>
</feature>
<keyword evidence="7" id="KW-0571">Peptide transport</keyword>
<dbReference type="GO" id="GO:0005524">
    <property type="term" value="F:ATP binding"/>
    <property type="evidence" value="ECO:0007669"/>
    <property type="project" value="UniProtKB-KW"/>
</dbReference>
<feature type="domain" description="ABC transporter" evidence="12">
    <location>
        <begin position="838"/>
        <end position="1026"/>
    </location>
</feature>
<dbReference type="Pfam" id="PF00664">
    <property type="entry name" value="ABC_membrane"/>
    <property type="match status" value="1"/>
</dbReference>
<dbReference type="InterPro" id="IPR017871">
    <property type="entry name" value="ABC_transporter-like_CS"/>
</dbReference>
<name>A0A814TB28_9BILA</name>
<dbReference type="PROSITE" id="PS50929">
    <property type="entry name" value="ABC_TM1F"/>
    <property type="match status" value="1"/>
</dbReference>
<feature type="transmembrane region" description="Helical" evidence="11">
    <location>
        <begin position="12"/>
        <end position="33"/>
    </location>
</feature>
<keyword evidence="3" id="KW-0813">Transport</keyword>
<evidence type="ECO:0000256" key="6">
    <source>
        <dbReference type="ARBA" id="ARBA00022840"/>
    </source>
</evidence>
<evidence type="ECO:0000256" key="5">
    <source>
        <dbReference type="ARBA" id="ARBA00022741"/>
    </source>
</evidence>
<keyword evidence="4 11" id="KW-0812">Transmembrane</keyword>
<feature type="transmembrane region" description="Helical" evidence="11">
    <location>
        <begin position="200"/>
        <end position="223"/>
    </location>
</feature>
<reference evidence="14" key="1">
    <citation type="submission" date="2021-02" db="EMBL/GenBank/DDBJ databases">
        <authorList>
            <person name="Nowell W R."/>
        </authorList>
    </citation>
    <scope>NUCLEOTIDE SEQUENCE</scope>
</reference>
<evidence type="ECO:0000259" key="12">
    <source>
        <dbReference type="PROSITE" id="PS50893"/>
    </source>
</evidence>
<feature type="transmembrane region" description="Helical" evidence="11">
    <location>
        <begin position="334"/>
        <end position="357"/>
    </location>
</feature>
<evidence type="ECO:0000313" key="14">
    <source>
        <dbReference type="EMBL" id="CAF1159380.1"/>
    </source>
</evidence>
<feature type="transmembrane region" description="Helical" evidence="11">
    <location>
        <begin position="87"/>
        <end position="107"/>
    </location>
</feature>
<dbReference type="FunFam" id="3.40.50.300:FF:000140">
    <property type="entry name" value="Lipid A export ATP-binding/permease protein MsbA"/>
    <property type="match status" value="1"/>
</dbReference>
<proteinExistence type="inferred from homology"/>
<dbReference type="SUPFAM" id="SSF52540">
    <property type="entry name" value="P-loop containing nucleoside triphosphate hydrolases"/>
    <property type="match status" value="3"/>
</dbReference>
<dbReference type="Pfam" id="PF00005">
    <property type="entry name" value="ABC_tran"/>
    <property type="match status" value="2"/>
</dbReference>
<comment type="caution">
    <text evidence="14">The sequence shown here is derived from an EMBL/GenBank/DDBJ whole genome shotgun (WGS) entry which is preliminary data.</text>
</comment>
<dbReference type="GO" id="GO:0015421">
    <property type="term" value="F:ABC-type oligopeptide transporter activity"/>
    <property type="evidence" value="ECO:0007669"/>
    <property type="project" value="TreeGrafter"/>
</dbReference>
<dbReference type="OrthoDB" id="6500128at2759"/>
<gene>
    <name evidence="14" type="ORF">VCS650_LOCUS23266</name>
</gene>
<dbReference type="AlphaFoldDB" id="A0A814TB28"/>
<organism evidence="14 15">
    <name type="scientific">Adineta steineri</name>
    <dbReference type="NCBI Taxonomy" id="433720"/>
    <lineage>
        <taxon>Eukaryota</taxon>
        <taxon>Metazoa</taxon>
        <taxon>Spiralia</taxon>
        <taxon>Gnathifera</taxon>
        <taxon>Rotifera</taxon>
        <taxon>Eurotatoria</taxon>
        <taxon>Bdelloidea</taxon>
        <taxon>Adinetida</taxon>
        <taxon>Adinetidae</taxon>
        <taxon>Adineta</taxon>
    </lineage>
</organism>
<dbReference type="PANTHER" id="PTHR43394:SF19">
    <property type="entry name" value="ABC TRANSPORTER B FAMILY"/>
    <property type="match status" value="1"/>
</dbReference>
<comment type="subcellular location">
    <subcellularLocation>
        <location evidence="1">Endomembrane system</location>
        <topology evidence="1">Multi-pass membrane protein</topology>
    </subcellularLocation>
</comment>
<feature type="transmembrane region" description="Helical" evidence="11">
    <location>
        <begin position="160"/>
        <end position="180"/>
    </location>
</feature>